<evidence type="ECO:0000259" key="2">
    <source>
        <dbReference type="Pfam" id="PF14690"/>
    </source>
</evidence>
<dbReference type="Pfam" id="PF14690">
    <property type="entry name" value="Zn_ribbon_ISL3"/>
    <property type="match status" value="1"/>
</dbReference>
<name>A0A1H6B8N0_9RHOB</name>
<evidence type="ECO:0000313" key="4">
    <source>
        <dbReference type="Proteomes" id="UP000236752"/>
    </source>
</evidence>
<keyword evidence="4" id="KW-1185">Reference proteome</keyword>
<dbReference type="Gene3D" id="1.10.10.60">
    <property type="entry name" value="Homeodomain-like"/>
    <property type="match status" value="1"/>
</dbReference>
<dbReference type="AlphaFoldDB" id="A0A1H6B8N0"/>
<reference evidence="3 4" key="1">
    <citation type="submission" date="2016-10" db="EMBL/GenBank/DDBJ databases">
        <authorList>
            <person name="de Groot N.N."/>
        </authorList>
    </citation>
    <scope>NUCLEOTIDE SEQUENCE [LARGE SCALE GENOMIC DNA]</scope>
    <source>
        <strain evidence="3 4">DSM 26915</strain>
    </source>
</reference>
<dbReference type="InterPro" id="IPR029261">
    <property type="entry name" value="Transposase_Znf"/>
</dbReference>
<evidence type="ECO:0000313" key="3">
    <source>
        <dbReference type="EMBL" id="SEG56980.1"/>
    </source>
</evidence>
<sequence length="539" mass="60487">MISKKHWSPGSDVWVQGVKRRDSGEWLVSGVLAPRGICPDCGLHSRRRHGWRQRRLQDLPAHGDKVTVALWVCRWRCPASTCPRRTFSDYTSSIARPFARRTSRADDIVGHLGHATGGRPAERLLRRLGVGVSNDTVLRHLKKCAESVAPPPTVIGIDDWSWRKSQTYGTIIVDLERQTVIDILPDRSVESCASWLRQHPEIEVISRDRCGGYAKAARQGAPQALQVADRFHLVQNLRQAIEEQMNMHGRATGRALLSDAENISTANHLLRSRLAHRKSREEIFRNIHALRDQGLSCSEIGRRTGLPRRSVAKWLSSDSPPDRRRAALKPTSPWYFESILADLWKQGIRSGQELLVEIQRHGYEGSLSHLQRLLAGWRRDEQTVLAGPTDTPLPLAPVRDPQTGHAISPVVAAALCIKPRRKLTADQAQKVDALKAGSPSFATMRSLAMRFQGILRGDQSAPLDAWIDLAIETGIPPIMRFARTLHRDIEAVRNAIELPWNNGQAEGQVNRLKTLKRAMYGRAGPELLRARMLPLRHTD</sequence>
<dbReference type="PANTHER" id="PTHR33498:SF1">
    <property type="entry name" value="TRANSPOSASE FOR INSERTION SEQUENCE ELEMENT IS1557"/>
    <property type="match status" value="1"/>
</dbReference>
<dbReference type="PANTHER" id="PTHR33498">
    <property type="entry name" value="TRANSPOSASE FOR INSERTION SEQUENCE ELEMENT IS1557"/>
    <property type="match status" value="1"/>
</dbReference>
<dbReference type="Proteomes" id="UP000236752">
    <property type="component" value="Unassembled WGS sequence"/>
</dbReference>
<organism evidence="3 4">
    <name type="scientific">Thalassococcus halodurans</name>
    <dbReference type="NCBI Taxonomy" id="373675"/>
    <lineage>
        <taxon>Bacteria</taxon>
        <taxon>Pseudomonadati</taxon>
        <taxon>Pseudomonadota</taxon>
        <taxon>Alphaproteobacteria</taxon>
        <taxon>Rhodobacterales</taxon>
        <taxon>Roseobacteraceae</taxon>
        <taxon>Thalassococcus</taxon>
    </lineage>
</organism>
<proteinExistence type="predicted"/>
<feature type="domain" description="Transposase IS204/IS1001/IS1096/IS1165 DDE" evidence="1">
    <location>
        <begin position="155"/>
        <end position="280"/>
    </location>
</feature>
<dbReference type="InterPro" id="IPR002560">
    <property type="entry name" value="Transposase_DDE"/>
</dbReference>
<dbReference type="NCBIfam" id="NF033550">
    <property type="entry name" value="transpos_ISL3"/>
    <property type="match status" value="1"/>
</dbReference>
<dbReference type="InterPro" id="IPR047951">
    <property type="entry name" value="Transpos_ISL3"/>
</dbReference>
<accession>A0A1H6B8N0</accession>
<feature type="domain" description="Transposase IS204/IS1001/IS1096/IS1165 DDE" evidence="1">
    <location>
        <begin position="415"/>
        <end position="531"/>
    </location>
</feature>
<dbReference type="EMBL" id="FNUZ01000006">
    <property type="protein sequence ID" value="SEG56980.1"/>
    <property type="molecule type" value="Genomic_DNA"/>
</dbReference>
<dbReference type="Pfam" id="PF01610">
    <property type="entry name" value="DDE_Tnp_ISL3"/>
    <property type="match status" value="2"/>
</dbReference>
<feature type="domain" description="Transposase IS204/IS1001/IS1096/IS1165 zinc-finger" evidence="2">
    <location>
        <begin position="35"/>
        <end position="79"/>
    </location>
</feature>
<protein>
    <submittedName>
        <fullName evidence="3">Transposase</fullName>
    </submittedName>
</protein>
<gene>
    <name evidence="3" type="ORF">SAMN04488045_3408</name>
</gene>
<evidence type="ECO:0000259" key="1">
    <source>
        <dbReference type="Pfam" id="PF01610"/>
    </source>
</evidence>